<name>A0A0J9EMR2_AJEDA</name>
<accession>A0A0J9EMR2</accession>
<dbReference type="EMBL" id="GG749422">
    <property type="protein sequence ID" value="KMW67372.1"/>
    <property type="molecule type" value="Genomic_DNA"/>
</dbReference>
<proteinExistence type="predicted"/>
<protein>
    <submittedName>
        <fullName evidence="1">Uncharacterized protein</fullName>
    </submittedName>
</protein>
<evidence type="ECO:0000313" key="1">
    <source>
        <dbReference type="EMBL" id="KMW67372.1"/>
    </source>
</evidence>
<dbReference type="Proteomes" id="UP000007802">
    <property type="component" value="Unassembled WGS sequence"/>
</dbReference>
<dbReference type="AlphaFoldDB" id="A0A0J9EMR2"/>
<reference evidence="1" key="1">
    <citation type="submission" date="2010-03" db="EMBL/GenBank/DDBJ databases">
        <title>Annotation of Blastomyces dermatitidis strain ATCC 18188.</title>
        <authorList>
            <consortium name="The Broad Institute Genome Sequencing Platform"/>
            <consortium name="Broad Institute Genome Sequencing Center for Infectious Disease."/>
            <person name="Cuomo C."/>
            <person name="Klein B."/>
            <person name="Sullivan T."/>
            <person name="Heitman J."/>
            <person name="Young S."/>
            <person name="Zeng Q."/>
            <person name="Gargeya S."/>
            <person name="Alvarado L."/>
            <person name="Berlin A.M."/>
            <person name="Chapman S.B."/>
            <person name="Chen Z."/>
            <person name="Freedman E."/>
            <person name="Gellesch M."/>
            <person name="Goldberg J."/>
            <person name="Griggs A."/>
            <person name="Gujja S."/>
            <person name="Heilman E."/>
            <person name="Heiman D."/>
            <person name="Howarth C."/>
            <person name="Mehta T."/>
            <person name="Neiman D."/>
            <person name="Pearson M."/>
            <person name="Roberts A."/>
            <person name="Saif S."/>
            <person name="Shea T."/>
            <person name="Shenoy N."/>
            <person name="Sisk P."/>
            <person name="Stolte C."/>
            <person name="Sykes S."/>
            <person name="White J."/>
            <person name="Yandava C."/>
            <person name="Haas B."/>
            <person name="Nusbaum C."/>
            <person name="Birren B."/>
        </authorList>
    </citation>
    <scope>NUCLEOTIDE SEQUENCE</scope>
    <source>
        <strain evidence="1">ATCC 18188</strain>
    </source>
</reference>
<organism evidence="1">
    <name type="scientific">Ajellomyces dermatitidis (strain ATCC 18188 / CBS 674.68)</name>
    <name type="common">Blastomyces dermatitidis</name>
    <dbReference type="NCBI Taxonomy" id="653446"/>
    <lineage>
        <taxon>Eukaryota</taxon>
        <taxon>Fungi</taxon>
        <taxon>Dikarya</taxon>
        <taxon>Ascomycota</taxon>
        <taxon>Pezizomycotina</taxon>
        <taxon>Eurotiomycetes</taxon>
        <taxon>Eurotiomycetidae</taxon>
        <taxon>Onygenales</taxon>
        <taxon>Ajellomycetaceae</taxon>
        <taxon>Blastomyces</taxon>
    </lineage>
</organism>
<sequence>MRSKDRQRIASYMRMQEPRDPLQLGMLHSSPALGLSCRTLVPNRGRSSQKFFSLGGGQTLNRYRRQNIFLRSRAAKDPKVYKPIATRQ</sequence>
<gene>
    <name evidence="1" type="ORF">BDDG_12081</name>
</gene>